<evidence type="ECO:0000259" key="2">
    <source>
        <dbReference type="SMART" id="SM01321"/>
    </source>
</evidence>
<dbReference type="InterPro" id="IPR036515">
    <property type="entry name" value="Transposase_17_sf"/>
</dbReference>
<organism evidence="3 4">
    <name type="scientific">Fodinibius salsisoli</name>
    <dbReference type="NCBI Taxonomy" id="2820877"/>
    <lineage>
        <taxon>Bacteria</taxon>
        <taxon>Pseudomonadati</taxon>
        <taxon>Balneolota</taxon>
        <taxon>Balneolia</taxon>
        <taxon>Balneolales</taxon>
        <taxon>Balneolaceae</taxon>
        <taxon>Fodinibius</taxon>
    </lineage>
</organism>
<dbReference type="InterPro" id="IPR002686">
    <property type="entry name" value="Transposase_17"/>
</dbReference>
<name>A0ABT3PQ28_9BACT</name>
<sequence>MTYDPKKHNRRSIRLEGYDYASPGLYFLTLCLQNRACLFGNVENGKMILNTAGLLTDEWWNKIPEKFPNVRLDVYQIMPNHFHAIVEIIDSDKTVGAGPRLCPDKNDRHNQDGHAGPSQPASPQRDFEPRQASIPKIVQWFKTMTTNKYIKGVKNGQYPPFDRKLWQRNYHDHIIRDEESLERIRYYITHYPTQWQKDNNNPQNINF</sequence>
<comment type="caution">
    <text evidence="3">The sequence shown here is derived from an EMBL/GenBank/DDBJ whole genome shotgun (WGS) entry which is preliminary data.</text>
</comment>
<evidence type="ECO:0000313" key="3">
    <source>
        <dbReference type="EMBL" id="MCW9707960.1"/>
    </source>
</evidence>
<dbReference type="Gene3D" id="3.30.70.1290">
    <property type="entry name" value="Transposase IS200-like"/>
    <property type="match status" value="1"/>
</dbReference>
<dbReference type="EMBL" id="JAGGJA010000009">
    <property type="protein sequence ID" value="MCW9707960.1"/>
    <property type="molecule type" value="Genomic_DNA"/>
</dbReference>
<protein>
    <submittedName>
        <fullName evidence="3">Transposase</fullName>
    </submittedName>
</protein>
<feature type="compositionally biased region" description="Basic and acidic residues" evidence="1">
    <location>
        <begin position="102"/>
        <end position="112"/>
    </location>
</feature>
<dbReference type="InterPro" id="IPR052715">
    <property type="entry name" value="RAYT_transposase"/>
</dbReference>
<reference evidence="3 4" key="1">
    <citation type="submission" date="2021-03" db="EMBL/GenBank/DDBJ databases">
        <title>Aliifodinibius sp. nov., a new bacterium isolated from saline soil.</title>
        <authorList>
            <person name="Galisteo C."/>
            <person name="De La Haba R."/>
            <person name="Sanchez-Porro C."/>
            <person name="Ventosa A."/>
        </authorList>
    </citation>
    <scope>NUCLEOTIDE SEQUENCE [LARGE SCALE GENOMIC DNA]</scope>
    <source>
        <strain evidence="3 4">1BSP15-2V2</strain>
    </source>
</reference>
<dbReference type="PANTHER" id="PTHR36966">
    <property type="entry name" value="REP-ASSOCIATED TYROSINE TRANSPOSASE"/>
    <property type="match status" value="1"/>
</dbReference>
<keyword evidence="4" id="KW-1185">Reference proteome</keyword>
<feature type="region of interest" description="Disordered" evidence="1">
    <location>
        <begin position="97"/>
        <end position="129"/>
    </location>
</feature>
<gene>
    <name evidence="3" type="ORF">J6I44_13920</name>
</gene>
<feature type="domain" description="Transposase IS200-like" evidence="2">
    <location>
        <begin position="21"/>
        <end position="191"/>
    </location>
</feature>
<dbReference type="SMART" id="SM01321">
    <property type="entry name" value="Y1_Tnp"/>
    <property type="match status" value="1"/>
</dbReference>
<dbReference type="RefSeq" id="WP_265766746.1">
    <property type="nucleotide sequence ID" value="NZ_JAGGJA010000009.1"/>
</dbReference>
<dbReference type="PANTHER" id="PTHR36966:SF1">
    <property type="entry name" value="REP-ASSOCIATED TYROSINE TRANSPOSASE"/>
    <property type="match status" value="1"/>
</dbReference>
<evidence type="ECO:0000313" key="4">
    <source>
        <dbReference type="Proteomes" id="UP001207918"/>
    </source>
</evidence>
<dbReference type="SUPFAM" id="SSF143422">
    <property type="entry name" value="Transposase IS200-like"/>
    <property type="match status" value="1"/>
</dbReference>
<accession>A0ABT3PQ28</accession>
<dbReference type="Proteomes" id="UP001207918">
    <property type="component" value="Unassembled WGS sequence"/>
</dbReference>
<evidence type="ECO:0000256" key="1">
    <source>
        <dbReference type="SAM" id="MobiDB-lite"/>
    </source>
</evidence>
<proteinExistence type="predicted"/>